<keyword evidence="7" id="KW-1185">Reference proteome</keyword>
<dbReference type="AlphaFoldDB" id="A0A2S0RC16"/>
<reference evidence="6 7" key="1">
    <citation type="submission" date="2018-04" db="EMBL/GenBank/DDBJ databases">
        <title>Genome sequencing of Flavobacterium sp. HYN0048.</title>
        <authorList>
            <person name="Yi H."/>
            <person name="Baek C."/>
        </authorList>
    </citation>
    <scope>NUCLEOTIDE SEQUENCE [LARGE SCALE GENOMIC DNA]</scope>
    <source>
        <strain evidence="6 7">HYN0048</strain>
    </source>
</reference>
<evidence type="ECO:0000256" key="3">
    <source>
        <dbReference type="ARBA" id="ARBA00022989"/>
    </source>
</evidence>
<keyword evidence="3 5" id="KW-1133">Transmembrane helix</keyword>
<dbReference type="PANTHER" id="PTHR37306">
    <property type="entry name" value="COLICIN V PRODUCTION PROTEIN"/>
    <property type="match status" value="1"/>
</dbReference>
<evidence type="ECO:0000256" key="2">
    <source>
        <dbReference type="ARBA" id="ARBA00022692"/>
    </source>
</evidence>
<organism evidence="6 7">
    <name type="scientific">Flavobacterium magnum</name>
    <dbReference type="NCBI Taxonomy" id="2162713"/>
    <lineage>
        <taxon>Bacteria</taxon>
        <taxon>Pseudomonadati</taxon>
        <taxon>Bacteroidota</taxon>
        <taxon>Flavobacteriia</taxon>
        <taxon>Flavobacteriales</taxon>
        <taxon>Flavobacteriaceae</taxon>
        <taxon>Flavobacterium</taxon>
    </lineage>
</organism>
<dbReference type="InterPro" id="IPR003825">
    <property type="entry name" value="Colicin-V_CvpA"/>
</dbReference>
<dbReference type="GO" id="GO:0009403">
    <property type="term" value="P:toxin biosynthetic process"/>
    <property type="evidence" value="ECO:0007669"/>
    <property type="project" value="InterPro"/>
</dbReference>
<keyword evidence="2 5" id="KW-0812">Transmembrane</keyword>
<comment type="subcellular location">
    <subcellularLocation>
        <location evidence="1">Membrane</location>
        <topology evidence="1">Multi-pass membrane protein</topology>
    </subcellularLocation>
</comment>
<sequence>MTARSIPEGKDNPIAQKYYLAGLNEVMFLLDLVFAGFLIFGILSGLWDGFFAELASLLSLFVGIFAAFRFSFVLRDLLSGYVSWHPQTVQAIAFLLTFAAVVLGVAVLGKVLTAFANFSALGLFNKIAGGVLGLVKAFLILGVAFVIFEKFNANGRFVEKETLGKSVLYPKILKTTTWIYPSLQSWISGAVNTV</sequence>
<protein>
    <submittedName>
        <fullName evidence="6">Colicin V production protein</fullName>
    </submittedName>
</protein>
<feature type="transmembrane region" description="Helical" evidence="5">
    <location>
        <begin position="54"/>
        <end position="72"/>
    </location>
</feature>
<feature type="transmembrane region" description="Helical" evidence="5">
    <location>
        <begin position="127"/>
        <end position="148"/>
    </location>
</feature>
<evidence type="ECO:0000256" key="5">
    <source>
        <dbReference type="SAM" id="Phobius"/>
    </source>
</evidence>
<dbReference type="GO" id="GO:0016020">
    <property type="term" value="C:membrane"/>
    <property type="evidence" value="ECO:0007669"/>
    <property type="project" value="UniProtKB-SubCell"/>
</dbReference>
<evidence type="ECO:0000313" key="6">
    <source>
        <dbReference type="EMBL" id="AWA29124.1"/>
    </source>
</evidence>
<gene>
    <name evidence="6" type="ORF">HYN48_02935</name>
</gene>
<evidence type="ECO:0000313" key="7">
    <source>
        <dbReference type="Proteomes" id="UP000244193"/>
    </source>
</evidence>
<feature type="transmembrane region" description="Helical" evidence="5">
    <location>
        <begin position="92"/>
        <end position="115"/>
    </location>
</feature>
<name>A0A2S0RC16_9FLAO</name>
<dbReference type="Proteomes" id="UP000244193">
    <property type="component" value="Chromosome"/>
</dbReference>
<proteinExistence type="predicted"/>
<dbReference type="Pfam" id="PF02674">
    <property type="entry name" value="Colicin_V"/>
    <property type="match status" value="1"/>
</dbReference>
<dbReference type="EMBL" id="CP028811">
    <property type="protein sequence ID" value="AWA29124.1"/>
    <property type="molecule type" value="Genomic_DNA"/>
</dbReference>
<accession>A0A2S0RC16</accession>
<keyword evidence="4 5" id="KW-0472">Membrane</keyword>
<dbReference type="PANTHER" id="PTHR37306:SF1">
    <property type="entry name" value="COLICIN V PRODUCTION PROTEIN"/>
    <property type="match status" value="1"/>
</dbReference>
<feature type="transmembrane region" description="Helical" evidence="5">
    <location>
        <begin position="26"/>
        <end position="47"/>
    </location>
</feature>
<evidence type="ECO:0000256" key="1">
    <source>
        <dbReference type="ARBA" id="ARBA00004141"/>
    </source>
</evidence>
<evidence type="ECO:0000256" key="4">
    <source>
        <dbReference type="ARBA" id="ARBA00023136"/>
    </source>
</evidence>
<dbReference type="KEGG" id="fmg:HYN48_02935"/>